<evidence type="ECO:0000313" key="2">
    <source>
        <dbReference type="EnsemblMetazoa" id="XP_050519278.1"/>
    </source>
</evidence>
<feature type="compositionally biased region" description="Low complexity" evidence="1">
    <location>
        <begin position="1"/>
        <end position="11"/>
    </location>
</feature>
<feature type="region of interest" description="Disordered" evidence="1">
    <location>
        <begin position="74"/>
        <end position="125"/>
    </location>
</feature>
<reference evidence="2" key="1">
    <citation type="submission" date="2025-05" db="UniProtKB">
        <authorList>
            <consortium name="EnsemblMetazoa"/>
        </authorList>
    </citation>
    <scope>IDENTIFICATION</scope>
</reference>
<name>A0ABM5LA15_DIAVI</name>
<sequence>MKRAAKITTFFKKLKTTSDSSNGETEGAKRDGEDKPESLTIIRDEVEVGQHEQSSLAVSQNLNFEVEVFGDPLALDSHSKSSGPTNSSSESRPTINSEGKVKELSSNPNSTRTSNGRPLDVLHGL</sequence>
<protein>
    <submittedName>
        <fullName evidence="2">Uncharacterized protein</fullName>
    </submittedName>
</protein>
<evidence type="ECO:0000256" key="1">
    <source>
        <dbReference type="SAM" id="MobiDB-lite"/>
    </source>
</evidence>
<feature type="compositionally biased region" description="Basic and acidic residues" evidence="1">
    <location>
        <begin position="26"/>
        <end position="38"/>
    </location>
</feature>
<dbReference type="GeneID" id="126893301"/>
<organism evidence="2 3">
    <name type="scientific">Diabrotica virgifera virgifera</name>
    <name type="common">western corn rootworm</name>
    <dbReference type="NCBI Taxonomy" id="50390"/>
    <lineage>
        <taxon>Eukaryota</taxon>
        <taxon>Metazoa</taxon>
        <taxon>Ecdysozoa</taxon>
        <taxon>Arthropoda</taxon>
        <taxon>Hexapoda</taxon>
        <taxon>Insecta</taxon>
        <taxon>Pterygota</taxon>
        <taxon>Neoptera</taxon>
        <taxon>Endopterygota</taxon>
        <taxon>Coleoptera</taxon>
        <taxon>Polyphaga</taxon>
        <taxon>Cucujiformia</taxon>
        <taxon>Chrysomeloidea</taxon>
        <taxon>Chrysomelidae</taxon>
        <taxon>Galerucinae</taxon>
        <taxon>Diabroticina</taxon>
        <taxon>Diabroticites</taxon>
        <taxon>Diabrotica</taxon>
    </lineage>
</organism>
<dbReference type="Proteomes" id="UP001652700">
    <property type="component" value="Unplaced"/>
</dbReference>
<feature type="compositionally biased region" description="Polar residues" evidence="1">
    <location>
        <begin position="104"/>
        <end position="116"/>
    </location>
</feature>
<proteinExistence type="predicted"/>
<evidence type="ECO:0000313" key="3">
    <source>
        <dbReference type="Proteomes" id="UP001652700"/>
    </source>
</evidence>
<keyword evidence="3" id="KW-1185">Reference proteome</keyword>
<dbReference type="RefSeq" id="XP_050519278.1">
    <property type="nucleotide sequence ID" value="XM_050663321.1"/>
</dbReference>
<accession>A0ABM5LA15</accession>
<feature type="compositionally biased region" description="Polar residues" evidence="1">
    <location>
        <begin position="80"/>
        <end position="97"/>
    </location>
</feature>
<dbReference type="EnsemblMetazoa" id="XM_050663321.1">
    <property type="protein sequence ID" value="XP_050519278.1"/>
    <property type="gene ID" value="LOC126893301"/>
</dbReference>
<feature type="region of interest" description="Disordered" evidence="1">
    <location>
        <begin position="1"/>
        <end position="38"/>
    </location>
</feature>